<protein>
    <submittedName>
        <fullName evidence="2">Cupin domain-containing protein</fullName>
    </submittedName>
</protein>
<dbReference type="InterPro" id="IPR014710">
    <property type="entry name" value="RmlC-like_jellyroll"/>
</dbReference>
<dbReference type="InterPro" id="IPR039935">
    <property type="entry name" value="YML079W-like"/>
</dbReference>
<dbReference type="EMBL" id="VWSF01000002">
    <property type="protein sequence ID" value="KAA5548818.1"/>
    <property type="molecule type" value="Genomic_DNA"/>
</dbReference>
<dbReference type="PANTHER" id="PTHR33387:SF3">
    <property type="entry name" value="DUF985 DOMAIN-CONTAINING PROTEIN"/>
    <property type="match status" value="1"/>
</dbReference>
<dbReference type="Gene3D" id="2.60.120.10">
    <property type="entry name" value="Jelly Rolls"/>
    <property type="match status" value="1"/>
</dbReference>
<dbReference type="CDD" id="cd06121">
    <property type="entry name" value="cupin_YML079wp"/>
    <property type="match status" value="1"/>
</dbReference>
<dbReference type="PANTHER" id="PTHR33387">
    <property type="entry name" value="RMLC-LIKE JELLY ROLL FOLD PROTEIN"/>
    <property type="match status" value="1"/>
</dbReference>
<organism evidence="2 3">
    <name type="scientific">Adhaeribacter rhizoryzae</name>
    <dbReference type="NCBI Taxonomy" id="2607907"/>
    <lineage>
        <taxon>Bacteria</taxon>
        <taxon>Pseudomonadati</taxon>
        <taxon>Bacteroidota</taxon>
        <taxon>Cytophagia</taxon>
        <taxon>Cytophagales</taxon>
        <taxon>Hymenobacteraceae</taxon>
        <taxon>Adhaeribacter</taxon>
    </lineage>
</organism>
<comment type="caution">
    <text evidence="2">The sequence shown here is derived from an EMBL/GenBank/DDBJ whole genome shotgun (WGS) entry which is preliminary data.</text>
</comment>
<dbReference type="InterPro" id="IPR011051">
    <property type="entry name" value="RmlC_Cupin_sf"/>
</dbReference>
<feature type="domain" description="DUF985" evidence="1">
    <location>
        <begin position="4"/>
        <end position="147"/>
    </location>
</feature>
<gene>
    <name evidence="2" type="ORF">F0145_04705</name>
</gene>
<dbReference type="SUPFAM" id="SSF51182">
    <property type="entry name" value="RmlC-like cupins"/>
    <property type="match status" value="1"/>
</dbReference>
<proteinExistence type="predicted"/>
<sequence length="168" mass="18529">MTAQDYIQHLNLLPHPEGGYYRETYRATENIPNAGLPARFGPTTGNRSFATAIYFLLPAGEFSAFHRIKSDEGWHFYAGGPLYIHVLDPSGQYTRLQLGPDLANGEIFQAVVPAGAWFASEPAPGTTFALVGCTVAPGFDFRDFEMAKAKDLGPLYPEQSELINRLCR</sequence>
<dbReference type="RefSeq" id="WP_150087145.1">
    <property type="nucleotide sequence ID" value="NZ_VWSF01000002.1"/>
</dbReference>
<evidence type="ECO:0000313" key="2">
    <source>
        <dbReference type="EMBL" id="KAA5548818.1"/>
    </source>
</evidence>
<accession>A0A5M6DMP3</accession>
<dbReference type="Pfam" id="PF06172">
    <property type="entry name" value="Cupin_5"/>
    <property type="match status" value="1"/>
</dbReference>
<name>A0A5M6DMP3_9BACT</name>
<evidence type="ECO:0000313" key="3">
    <source>
        <dbReference type="Proteomes" id="UP000323426"/>
    </source>
</evidence>
<dbReference type="AlphaFoldDB" id="A0A5M6DMP3"/>
<dbReference type="Proteomes" id="UP000323426">
    <property type="component" value="Unassembled WGS sequence"/>
</dbReference>
<keyword evidence="3" id="KW-1185">Reference proteome</keyword>
<dbReference type="InterPro" id="IPR009327">
    <property type="entry name" value="Cupin_DUF985"/>
</dbReference>
<reference evidence="2 3" key="1">
    <citation type="submission" date="2019-09" db="EMBL/GenBank/DDBJ databases">
        <title>Genome sequence and assembly of Adhaeribacter sp.</title>
        <authorList>
            <person name="Chhetri G."/>
        </authorList>
    </citation>
    <scope>NUCLEOTIDE SEQUENCE [LARGE SCALE GENOMIC DNA]</scope>
    <source>
        <strain evidence="2 3">DK36</strain>
    </source>
</reference>
<evidence type="ECO:0000259" key="1">
    <source>
        <dbReference type="Pfam" id="PF06172"/>
    </source>
</evidence>